<evidence type="ECO:0000313" key="2">
    <source>
        <dbReference type="Proteomes" id="UP001165189"/>
    </source>
</evidence>
<keyword evidence="2" id="KW-1185">Reference proteome</keyword>
<reference evidence="1" key="1">
    <citation type="submission" date="2023-04" db="EMBL/GenBank/DDBJ databases">
        <title>Aspergillus oryzae var. brunneus NBRC 4377.</title>
        <authorList>
            <person name="Ichikawa N."/>
            <person name="Sato H."/>
            <person name="Tonouchi N."/>
        </authorList>
    </citation>
    <scope>NUCLEOTIDE SEQUENCE</scope>
    <source>
        <strain evidence="1">NBRC 4377</strain>
    </source>
</reference>
<dbReference type="EMBL" id="BSYB01000028">
    <property type="protein sequence ID" value="GMG48436.1"/>
    <property type="molecule type" value="Genomic_DNA"/>
</dbReference>
<dbReference type="Proteomes" id="UP001165189">
    <property type="component" value="Unassembled WGS sequence"/>
</dbReference>
<gene>
    <name evidence="1" type="ORF">Aory05_000712100</name>
</gene>
<organism evidence="1 2">
    <name type="scientific">Aspergillus oryzae var. brunneus</name>
    <dbReference type="NCBI Taxonomy" id="332754"/>
    <lineage>
        <taxon>Eukaryota</taxon>
        <taxon>Fungi</taxon>
        <taxon>Dikarya</taxon>
        <taxon>Ascomycota</taxon>
        <taxon>Pezizomycotina</taxon>
        <taxon>Eurotiomycetes</taxon>
        <taxon>Eurotiomycetidae</taxon>
        <taxon>Eurotiales</taxon>
        <taxon>Aspergillaceae</taxon>
        <taxon>Aspergillus</taxon>
        <taxon>Aspergillus subgen. Circumdati</taxon>
    </lineage>
</organism>
<sequence length="113" mass="12746">MSLTHSWKPLIAHKKQAMDIWDGCLGRSCKNDQSLFCIWNKRNPMAQNSINSGADASTQDIINRLMLSAARKGYQKFFHIDNDDLKLRTLMKESLGAVDANVGMVVSETNWTT</sequence>
<comment type="caution">
    <text evidence="1">The sequence shown here is derived from an EMBL/GenBank/DDBJ whole genome shotgun (WGS) entry which is preliminary data.</text>
</comment>
<accession>A0ABQ6KTC6</accession>
<name>A0ABQ6KTC6_ASPOZ</name>
<protein>
    <submittedName>
        <fullName evidence="1">Unnamed protein product</fullName>
    </submittedName>
</protein>
<proteinExistence type="predicted"/>
<evidence type="ECO:0000313" key="1">
    <source>
        <dbReference type="EMBL" id="GMG48436.1"/>
    </source>
</evidence>